<dbReference type="EMBL" id="CP109083">
    <property type="protein sequence ID" value="WSB10124.1"/>
    <property type="molecule type" value="Genomic_DNA"/>
</dbReference>
<dbReference type="RefSeq" id="WP_326703719.1">
    <property type="nucleotide sequence ID" value="NZ_CP108861.1"/>
</dbReference>
<sequence>MEAELMGLASSGATALVGLMVSDAWTEARERLSRLLSRGSGDDEASATALRDLDVSSAELVAARADRDDGLVGDVEAHWRVRLRRLLTEDPGAAVELRSLLAELDQPRTGDRRGLVHNEVSGGRQNTVVQGRDFSRLTFGGGNGSSVNDVAGS</sequence>
<evidence type="ECO:0000313" key="2">
    <source>
        <dbReference type="Proteomes" id="UP001356428"/>
    </source>
</evidence>
<protein>
    <submittedName>
        <fullName evidence="1">Uncharacterized protein</fullName>
    </submittedName>
</protein>
<accession>A0ABZ1F1I1</accession>
<organism evidence="1 2">
    <name type="scientific">Streptomyces cyaneofuscatus</name>
    <dbReference type="NCBI Taxonomy" id="66883"/>
    <lineage>
        <taxon>Bacteria</taxon>
        <taxon>Bacillati</taxon>
        <taxon>Actinomycetota</taxon>
        <taxon>Actinomycetes</taxon>
        <taxon>Kitasatosporales</taxon>
        <taxon>Streptomycetaceae</taxon>
        <taxon>Streptomyces</taxon>
    </lineage>
</organism>
<gene>
    <name evidence="1" type="ORF">OG849_24245</name>
</gene>
<name>A0ABZ1F1I1_9ACTN</name>
<keyword evidence="2" id="KW-1185">Reference proteome</keyword>
<dbReference type="Proteomes" id="UP001356428">
    <property type="component" value="Chromosome"/>
</dbReference>
<reference evidence="1 2" key="1">
    <citation type="submission" date="2022-10" db="EMBL/GenBank/DDBJ databases">
        <title>The complete genomes of actinobacterial strains from the NBC collection.</title>
        <authorList>
            <person name="Joergensen T.S."/>
            <person name="Alvarez Arevalo M."/>
            <person name="Sterndorff E.B."/>
            <person name="Faurdal D."/>
            <person name="Vuksanovic O."/>
            <person name="Mourched A.-S."/>
            <person name="Charusanti P."/>
            <person name="Shaw S."/>
            <person name="Blin K."/>
            <person name="Weber T."/>
        </authorList>
    </citation>
    <scope>NUCLEOTIDE SEQUENCE [LARGE SCALE GENOMIC DNA]</scope>
    <source>
        <strain evidence="1 2">NBC 01792</strain>
    </source>
</reference>
<evidence type="ECO:0000313" key="1">
    <source>
        <dbReference type="EMBL" id="WSB10124.1"/>
    </source>
</evidence>
<proteinExistence type="predicted"/>